<feature type="region of interest" description="Disordered" evidence="4">
    <location>
        <begin position="517"/>
        <end position="584"/>
    </location>
</feature>
<evidence type="ECO:0000256" key="3">
    <source>
        <dbReference type="ARBA" id="ARBA00013368"/>
    </source>
</evidence>
<evidence type="ECO:0000313" key="7">
    <source>
        <dbReference type="Proteomes" id="UP001596242"/>
    </source>
</evidence>
<dbReference type="RefSeq" id="WP_386407776.1">
    <property type="nucleotide sequence ID" value="NZ_JBHSPT010000170.1"/>
</dbReference>
<dbReference type="Pfam" id="PF13476">
    <property type="entry name" value="AAA_23"/>
    <property type="match status" value="1"/>
</dbReference>
<dbReference type="PANTHER" id="PTHR32114:SF2">
    <property type="entry name" value="ABC TRANSPORTER ABCH.3"/>
    <property type="match status" value="1"/>
</dbReference>
<dbReference type="PANTHER" id="PTHR32114">
    <property type="entry name" value="ABC TRANSPORTER ABCH.3"/>
    <property type="match status" value="1"/>
</dbReference>
<evidence type="ECO:0000256" key="1">
    <source>
        <dbReference type="ARBA" id="ARBA00006930"/>
    </source>
</evidence>
<feature type="region of interest" description="Disordered" evidence="4">
    <location>
        <begin position="604"/>
        <end position="630"/>
    </location>
</feature>
<gene>
    <name evidence="6" type="ORF">ACFP50_37675</name>
</gene>
<comment type="caution">
    <text evidence="6">The sequence shown here is derived from an EMBL/GenBank/DDBJ whole genome shotgun (WGS) entry which is preliminary data.</text>
</comment>
<dbReference type="InterPro" id="IPR038729">
    <property type="entry name" value="Rad50/SbcC_AAA"/>
</dbReference>
<feature type="domain" description="Rad50/SbcC-type AAA" evidence="5">
    <location>
        <begin position="5"/>
        <end position="207"/>
    </location>
</feature>
<evidence type="ECO:0000256" key="2">
    <source>
        <dbReference type="ARBA" id="ARBA00011322"/>
    </source>
</evidence>
<comment type="similarity">
    <text evidence="1">Belongs to the SMC family. SbcC subfamily.</text>
</comment>
<sequence>MRLHSLHLQAFGPFAGRHSIDFDALTTDGLFLLHGDTGAGKSTLFAAICFALYGYPPRERNARLRSDHAPADLLTEVTLEATIAGKRLQIRRVPAQRKPHSRRPNEFVDHKAETDLKQWTEDQHGQGHWEGISSAHKEAGKEIEALLSLNRQQFCQVVLLPQNDFTKFLRADASERRVLLGTLFGTRRFGRIEEFLAERKTTTAKRRDEARADVMRLAERIQQAAGDELDPATGAPRPDDPATLTEQARLWATALHQQAATLQQAATAGTESARLLLDDCRTTEQQTRDLHRLQQTHHTTTQELTRLDERTDYYTQLSDRHNRARTARQLETVLDDAHTADRDHSLALAADTNARTLLPTEHASQNANGLAEAAQKVRGNIGAAQALLPDEAALQKHTDELAALSKERDELAATVTDAQDWLDALPQLRETLTARLQASRTAQEASRELEATLSAVTTQCEAAARRDDLLVQAAAADEVLTRTTGVLNEAATAYITIRRRRTDGIVAELAGRLKDGESCPVCGSATHPTPATPQSGQPTAADEQAAEAAHTAAEQKEKEASQRLGSLQQEAAEARGRAGGDTPLADLTAQRTELTDRIHQTLAKAADAGPAEEELTRLQQQQTDHEHTRNTAQQRLGAIDATYDSLHTQRETLNRRLAAALDQHTTLADRITHLTQLAEQLETTAKYTAAAARTTTDLRTATQRAEQAAQAAGFASPAEATGALLPDDDLARISEELTNWREQRLVLAAHLDQPDLKNAAAQPPAGLEHAVAELEKATTAHSQATSVETQATTRLTALATLGTQLDAFTKSLEPLEAAYRTVDHLHGLISGGSLSNQLRMQLESYVLAARLEDVVDAANTRLTRMSNHRFTLVHSDERAARGAKSGLGLKVLDAWSGHQRHTDTLSGGESFYVSLSLALGLADIVTAEAGGQALDTLFIDEGFGTLDDDTLHQVLDVLDSLRDHDRTVGVISHVAEMRRRITQRLHVRKSPVGSTLVHVTEAAE</sequence>
<evidence type="ECO:0000256" key="4">
    <source>
        <dbReference type="SAM" id="MobiDB-lite"/>
    </source>
</evidence>
<feature type="compositionally biased region" description="Low complexity" evidence="4">
    <location>
        <begin position="539"/>
        <end position="552"/>
    </location>
</feature>
<dbReference type="InterPro" id="IPR027417">
    <property type="entry name" value="P-loop_NTPase"/>
</dbReference>
<dbReference type="EMBL" id="JBHSPT010000170">
    <property type="protein sequence ID" value="MFC6060911.1"/>
    <property type="molecule type" value="Genomic_DNA"/>
</dbReference>
<organism evidence="6 7">
    <name type="scientific">Streptomyces pratens</name>
    <dbReference type="NCBI Taxonomy" id="887456"/>
    <lineage>
        <taxon>Bacteria</taxon>
        <taxon>Bacillati</taxon>
        <taxon>Actinomycetota</taxon>
        <taxon>Actinomycetes</taxon>
        <taxon>Kitasatosporales</taxon>
        <taxon>Streptomycetaceae</taxon>
        <taxon>Streptomyces</taxon>
    </lineage>
</organism>
<comment type="subunit">
    <text evidence="2">Heterodimer of SbcC and SbcD.</text>
</comment>
<evidence type="ECO:0000313" key="6">
    <source>
        <dbReference type="EMBL" id="MFC6060911.1"/>
    </source>
</evidence>
<dbReference type="Gene3D" id="3.40.50.300">
    <property type="entry name" value="P-loop containing nucleotide triphosphate hydrolases"/>
    <property type="match status" value="2"/>
</dbReference>
<feature type="region of interest" description="Disordered" evidence="4">
    <location>
        <begin position="223"/>
        <end position="242"/>
    </location>
</feature>
<feature type="compositionally biased region" description="Polar residues" evidence="4">
    <location>
        <begin position="526"/>
        <end position="538"/>
    </location>
</feature>
<evidence type="ECO:0000259" key="5">
    <source>
        <dbReference type="Pfam" id="PF13476"/>
    </source>
</evidence>
<name>A0ABW1MC06_9ACTN</name>
<proteinExistence type="inferred from homology"/>
<reference evidence="7" key="1">
    <citation type="journal article" date="2019" name="Int. J. Syst. Evol. Microbiol.">
        <title>The Global Catalogue of Microorganisms (GCM) 10K type strain sequencing project: providing services to taxonomists for standard genome sequencing and annotation.</title>
        <authorList>
            <consortium name="The Broad Institute Genomics Platform"/>
            <consortium name="The Broad Institute Genome Sequencing Center for Infectious Disease"/>
            <person name="Wu L."/>
            <person name="Ma J."/>
        </authorList>
    </citation>
    <scope>NUCLEOTIDE SEQUENCE [LARGE SCALE GENOMIC DNA]</scope>
    <source>
        <strain evidence="7">JCM 12763</strain>
    </source>
</reference>
<accession>A0ABW1MC06</accession>
<dbReference type="SUPFAM" id="SSF52540">
    <property type="entry name" value="P-loop containing nucleoside triphosphate hydrolases"/>
    <property type="match status" value="1"/>
</dbReference>
<dbReference type="Pfam" id="PF13558">
    <property type="entry name" value="SbcC_Walker_B"/>
    <property type="match status" value="1"/>
</dbReference>
<protein>
    <recommendedName>
        <fullName evidence="3">Nuclease SbcCD subunit C</fullName>
    </recommendedName>
</protein>
<keyword evidence="7" id="KW-1185">Reference proteome</keyword>
<dbReference type="Proteomes" id="UP001596242">
    <property type="component" value="Unassembled WGS sequence"/>
</dbReference>